<dbReference type="OrthoDB" id="7596142at2"/>
<keyword evidence="1" id="KW-1133">Transmembrane helix</keyword>
<sequence length="138" mass="15618">MDILGSFWNFISFLFWSFVFVAYLIVLFSVAADIFRDHKLNGWLKALWLIFLIFVPFLTVLIYVIARGNGMAERQVQSATQNREMTDNYIRTVATTSSPSQEITQAKQLLDAGTITQSEFAAIKAKAMGTQYSSRDTA</sequence>
<evidence type="ECO:0000256" key="1">
    <source>
        <dbReference type="SAM" id="Phobius"/>
    </source>
</evidence>
<organism evidence="2 4">
    <name type="scientific">Cryobacterium roopkundense</name>
    <dbReference type="NCBI Taxonomy" id="1001240"/>
    <lineage>
        <taxon>Bacteria</taxon>
        <taxon>Bacillati</taxon>
        <taxon>Actinomycetota</taxon>
        <taxon>Actinomycetes</taxon>
        <taxon>Micrococcales</taxon>
        <taxon>Microbacteriaceae</taxon>
        <taxon>Cryobacterium</taxon>
    </lineage>
</organism>
<evidence type="ECO:0000313" key="2">
    <source>
        <dbReference type="EMBL" id="KGJ79770.1"/>
    </source>
</evidence>
<dbReference type="eggNOG" id="ENOG5031Q26">
    <property type="taxonomic scope" value="Bacteria"/>
</dbReference>
<dbReference type="STRING" id="1001240.GY21_03695"/>
<dbReference type="Proteomes" id="UP000029864">
    <property type="component" value="Unassembled WGS sequence"/>
</dbReference>
<comment type="caution">
    <text evidence="2">The sequence shown here is derived from an EMBL/GenBank/DDBJ whole genome shotgun (WGS) entry which is preliminary data.</text>
</comment>
<dbReference type="AlphaFoldDB" id="A0A099JNP4"/>
<proteinExistence type="predicted"/>
<evidence type="ECO:0000313" key="5">
    <source>
        <dbReference type="Proteomes" id="UP000561726"/>
    </source>
</evidence>
<dbReference type="EMBL" id="JPXF01000009">
    <property type="protein sequence ID" value="KGJ79770.1"/>
    <property type="molecule type" value="Genomic_DNA"/>
</dbReference>
<keyword evidence="1" id="KW-0472">Membrane</keyword>
<feature type="transmembrane region" description="Helical" evidence="1">
    <location>
        <begin position="46"/>
        <end position="66"/>
    </location>
</feature>
<dbReference type="EMBL" id="JACHBQ010000001">
    <property type="protein sequence ID" value="MBB5640259.1"/>
    <property type="molecule type" value="Genomic_DNA"/>
</dbReference>
<keyword evidence="4" id="KW-1185">Reference proteome</keyword>
<feature type="transmembrane region" description="Helical" evidence="1">
    <location>
        <begin position="7"/>
        <end position="26"/>
    </location>
</feature>
<gene>
    <name evidence="3" type="ORF">BJ997_000807</name>
    <name evidence="2" type="ORF">GY21_03695</name>
</gene>
<reference evidence="2 4" key="1">
    <citation type="submission" date="2014-08" db="EMBL/GenBank/DDBJ databases">
        <authorList>
            <person name="Sisinthy S."/>
        </authorList>
    </citation>
    <scope>NUCLEOTIDE SEQUENCE [LARGE SCALE GENOMIC DNA]</scope>
    <source>
        <strain evidence="2 4">RuG17</strain>
    </source>
</reference>
<accession>A0A099JNP4</accession>
<keyword evidence="1" id="KW-0812">Transmembrane</keyword>
<dbReference type="Proteomes" id="UP000561726">
    <property type="component" value="Unassembled WGS sequence"/>
</dbReference>
<name>A0A099JNP4_9MICO</name>
<evidence type="ECO:0000313" key="3">
    <source>
        <dbReference type="EMBL" id="MBB5640259.1"/>
    </source>
</evidence>
<dbReference type="GO" id="GO:0005886">
    <property type="term" value="C:plasma membrane"/>
    <property type="evidence" value="ECO:0007669"/>
    <property type="project" value="UniProtKB-SubCell"/>
</dbReference>
<reference evidence="3 5" key="2">
    <citation type="submission" date="2020-08" db="EMBL/GenBank/DDBJ databases">
        <title>Sequencing the genomes of 1000 actinobacteria strains.</title>
        <authorList>
            <person name="Klenk H.-P."/>
        </authorList>
    </citation>
    <scope>NUCLEOTIDE SEQUENCE [LARGE SCALE GENOMIC DNA]</scope>
    <source>
        <strain evidence="3 5">DSM 21065</strain>
    </source>
</reference>
<evidence type="ECO:0000313" key="4">
    <source>
        <dbReference type="Proteomes" id="UP000029864"/>
    </source>
</evidence>
<dbReference type="RefSeq" id="WP_035835296.1">
    <property type="nucleotide sequence ID" value="NZ_JACHBQ010000001.1"/>
</dbReference>
<protein>
    <submittedName>
        <fullName evidence="2">Membrane protein</fullName>
    </submittedName>
    <submittedName>
        <fullName evidence="3">Putative PurR-regulated permease PerM</fullName>
    </submittedName>
</protein>